<dbReference type="PANTHER" id="PTHR43065">
    <property type="entry name" value="SENSOR HISTIDINE KINASE"/>
    <property type="match status" value="1"/>
</dbReference>
<evidence type="ECO:0000259" key="18">
    <source>
        <dbReference type="PROSITE" id="PS50109"/>
    </source>
</evidence>
<feature type="coiled-coil region" evidence="16">
    <location>
        <begin position="362"/>
        <end position="410"/>
    </location>
</feature>
<dbReference type="EMBL" id="CP158256">
    <property type="protein sequence ID" value="XDJ52952.1"/>
    <property type="molecule type" value="Genomic_DNA"/>
</dbReference>
<dbReference type="AlphaFoldDB" id="A0AB39EJD1"/>
<evidence type="ECO:0000313" key="32">
    <source>
        <dbReference type="EMBL" id="XDJ93608.1"/>
    </source>
</evidence>
<keyword evidence="14 17" id="KW-0472">Membrane</keyword>
<comment type="catalytic activity">
    <reaction evidence="1">
        <text>ATP + protein L-histidine = ADP + protein N-phospho-L-histidine.</text>
        <dbReference type="EC" id="2.7.13.3"/>
    </reaction>
</comment>
<dbReference type="EMBL" id="CP158268">
    <property type="protein sequence ID" value="XDJ84908.1"/>
    <property type="molecule type" value="Genomic_DNA"/>
</dbReference>
<dbReference type="EMBL" id="CP158273">
    <property type="protein sequence ID" value="XDJ97309.1"/>
    <property type="molecule type" value="Genomic_DNA"/>
</dbReference>
<evidence type="ECO:0000256" key="13">
    <source>
        <dbReference type="ARBA" id="ARBA00023012"/>
    </source>
</evidence>
<evidence type="ECO:0000313" key="25">
    <source>
        <dbReference type="EMBL" id="XDJ67557.1"/>
    </source>
</evidence>
<evidence type="ECO:0000313" key="27">
    <source>
        <dbReference type="EMBL" id="XDJ75606.1"/>
    </source>
</evidence>
<dbReference type="RefSeq" id="WP_368641579.1">
    <property type="nucleotide sequence ID" value="NZ_CP158253.1"/>
</dbReference>
<accession>A0AB39EJD1</accession>
<reference evidence="25" key="1">
    <citation type="submission" date="2024-05" db="EMBL/GenBank/DDBJ databases">
        <authorList>
            <person name="Luo Y.-C."/>
            <person name="Nicholds J."/>
            <person name="Mortimer T."/>
            <person name="Maboni G."/>
        </authorList>
    </citation>
    <scope>NUCLEOTIDE SEQUENCE</scope>
    <source>
        <strain evidence="33">124370</strain>
        <strain evidence="34">124566</strain>
        <strain evidence="32">124953</strain>
        <strain evidence="31">130308</strain>
        <strain evidence="30">130416</strain>
        <strain evidence="29">140124</strain>
        <strain evidence="28">143769</strain>
        <strain evidence="27">143811</strain>
        <strain evidence="26">143936</strain>
        <strain evidence="25">145849</strain>
        <strain evidence="24">145850</strain>
        <strain evidence="23">145852</strain>
        <strain evidence="22">148131</strain>
        <strain evidence="21">150221</strain>
        <strain evidence="20">150964</strain>
        <strain evidence="19">153271</strain>
    </source>
</reference>
<keyword evidence="7" id="KW-0808">Transferase</keyword>
<dbReference type="PRINTS" id="PR00344">
    <property type="entry name" value="BCTRLSENSOR"/>
</dbReference>
<evidence type="ECO:0000256" key="17">
    <source>
        <dbReference type="SAM" id="Phobius"/>
    </source>
</evidence>
<dbReference type="EC" id="2.7.13.3" evidence="3"/>
<evidence type="ECO:0000256" key="14">
    <source>
        <dbReference type="ARBA" id="ARBA00023136"/>
    </source>
</evidence>
<keyword evidence="8 17" id="KW-0812">Transmembrane</keyword>
<dbReference type="SUPFAM" id="SSF47384">
    <property type="entry name" value="Homodimeric domain of signal transducing histidine kinase"/>
    <property type="match status" value="1"/>
</dbReference>
<evidence type="ECO:0000256" key="10">
    <source>
        <dbReference type="ARBA" id="ARBA00022777"/>
    </source>
</evidence>
<dbReference type="Pfam" id="PF00512">
    <property type="entry name" value="HisKA"/>
    <property type="match status" value="1"/>
</dbReference>
<dbReference type="EMBL" id="CP158272">
    <property type="protein sequence ID" value="XDJ99955.1"/>
    <property type="molecule type" value="Genomic_DNA"/>
</dbReference>
<dbReference type="PIRSF" id="PIRSF036431">
    <property type="entry name" value="STHK_DctB"/>
    <property type="match status" value="1"/>
</dbReference>
<keyword evidence="12 17" id="KW-1133">Transmembrane helix</keyword>
<dbReference type="InterPro" id="IPR036097">
    <property type="entry name" value="HisK_dim/P_sf"/>
</dbReference>
<keyword evidence="10" id="KW-0418">Kinase</keyword>
<evidence type="ECO:0000313" key="19">
    <source>
        <dbReference type="EMBL" id="XDJ45201.1"/>
    </source>
</evidence>
<dbReference type="Gene3D" id="3.30.450.20">
    <property type="entry name" value="PAS domain"/>
    <property type="match status" value="2"/>
</dbReference>
<dbReference type="InterPro" id="IPR005467">
    <property type="entry name" value="His_kinase_dom"/>
</dbReference>
<dbReference type="EMBL" id="CP158261">
    <property type="protein sequence ID" value="XDJ67557.1"/>
    <property type="molecule type" value="Genomic_DNA"/>
</dbReference>
<evidence type="ECO:0000256" key="15">
    <source>
        <dbReference type="ARBA" id="ARBA00073143"/>
    </source>
</evidence>
<protein>
    <recommendedName>
        <fullName evidence="15">C4-dicarboxylate transport sensor protein DctB</fullName>
        <ecNumber evidence="3">2.7.13.3</ecNumber>
    </recommendedName>
</protein>
<dbReference type="Gene3D" id="1.10.287.130">
    <property type="match status" value="1"/>
</dbReference>
<evidence type="ECO:0000313" key="24">
    <source>
        <dbReference type="EMBL" id="XDJ64435.1"/>
    </source>
</evidence>
<keyword evidence="6" id="KW-0597">Phosphoprotein</keyword>
<dbReference type="EMBL" id="CP158257">
    <property type="protein sequence ID" value="XDJ55576.1"/>
    <property type="molecule type" value="Genomic_DNA"/>
</dbReference>
<dbReference type="EMBL" id="CP158271">
    <property type="protein sequence ID" value="XDJ93608.1"/>
    <property type="molecule type" value="Genomic_DNA"/>
</dbReference>
<keyword evidence="13" id="KW-0902">Two-component regulatory system</keyword>
<evidence type="ECO:0000256" key="6">
    <source>
        <dbReference type="ARBA" id="ARBA00022553"/>
    </source>
</evidence>
<evidence type="ECO:0000256" key="4">
    <source>
        <dbReference type="ARBA" id="ARBA00022475"/>
    </source>
</evidence>
<dbReference type="InterPro" id="IPR029151">
    <property type="entry name" value="Sensor-like_sf"/>
</dbReference>
<evidence type="ECO:0000256" key="1">
    <source>
        <dbReference type="ARBA" id="ARBA00000085"/>
    </source>
</evidence>
<name>A0AB39EJD1_9BURK</name>
<dbReference type="EMBL" id="CP158263">
    <property type="protein sequence ID" value="XDJ70830.1"/>
    <property type="molecule type" value="Genomic_DNA"/>
</dbReference>
<evidence type="ECO:0000313" key="34">
    <source>
        <dbReference type="EMBL" id="XDJ99955.1"/>
    </source>
</evidence>
<dbReference type="EMBL" id="CP158253">
    <property type="protein sequence ID" value="XDJ45201.1"/>
    <property type="molecule type" value="Genomic_DNA"/>
</dbReference>
<dbReference type="PANTHER" id="PTHR43065:SF46">
    <property type="entry name" value="C4-DICARBOXYLATE TRANSPORT SENSOR PROTEIN DCTB"/>
    <property type="match status" value="1"/>
</dbReference>
<dbReference type="EMBL" id="CP158269">
    <property type="protein sequence ID" value="XDJ89002.1"/>
    <property type="molecule type" value="Genomic_DNA"/>
</dbReference>
<gene>
    <name evidence="22" type="ORF">ABRY90_13875</name>
    <name evidence="25" type="ORF">ABRY91_05955</name>
    <name evidence="23" type="ORF">ABRY92_13415</name>
    <name evidence="32" type="ORF">ABRY95_00855</name>
    <name evidence="27" type="ORF">ABRY97_05545</name>
    <name evidence="30" type="ORF">ABRY98_05435</name>
    <name evidence="21" type="ORF">ABRZ00_13765</name>
    <name evidence="20" type="ORF">ABRZ01_00075</name>
    <name evidence="19" type="ORF">ABRZ02_02590</name>
    <name evidence="24" type="ORF">ABRZ03_03585</name>
    <name evidence="33" type="ORF">ABRZ05_06325</name>
    <name evidence="26" type="ORF">ABRZ06_07665</name>
    <name evidence="29" type="ORF">ABRZ08_11945</name>
    <name evidence="28" type="ORF">ABRZ10_08030</name>
    <name evidence="34" type="ORF">ABRZ11_05980</name>
    <name evidence="31" type="ORF">ABRZ12_12075</name>
</gene>
<dbReference type="Gene3D" id="6.10.250.3020">
    <property type="match status" value="1"/>
</dbReference>
<evidence type="ECO:0000313" key="30">
    <source>
        <dbReference type="EMBL" id="XDJ89002.1"/>
    </source>
</evidence>
<evidence type="ECO:0000313" key="29">
    <source>
        <dbReference type="EMBL" id="XDJ84908.1"/>
    </source>
</evidence>
<dbReference type="CDD" id="cd00082">
    <property type="entry name" value="HisKA"/>
    <property type="match status" value="1"/>
</dbReference>
<dbReference type="SUPFAM" id="SSF103190">
    <property type="entry name" value="Sensory domain-like"/>
    <property type="match status" value="1"/>
</dbReference>
<evidence type="ECO:0000313" key="20">
    <source>
        <dbReference type="EMBL" id="XDJ52952.1"/>
    </source>
</evidence>
<dbReference type="FunFam" id="1.10.287.130:FF:000049">
    <property type="entry name" value="C4-dicarboxylate transport sensor protein DctB"/>
    <property type="match status" value="1"/>
</dbReference>
<organism evidence="25">
    <name type="scientific">Castellaniella ginsengisoli</name>
    <dbReference type="NCBI Taxonomy" id="546114"/>
    <lineage>
        <taxon>Bacteria</taxon>
        <taxon>Pseudomonadati</taxon>
        <taxon>Pseudomonadota</taxon>
        <taxon>Betaproteobacteria</taxon>
        <taxon>Burkholderiales</taxon>
        <taxon>Alcaligenaceae</taxon>
        <taxon>Castellaniella</taxon>
    </lineage>
</organism>
<dbReference type="Pfam" id="PF02518">
    <property type="entry name" value="HATPase_c"/>
    <property type="match status" value="1"/>
</dbReference>
<dbReference type="PROSITE" id="PS50109">
    <property type="entry name" value="HIS_KIN"/>
    <property type="match status" value="1"/>
</dbReference>
<evidence type="ECO:0000313" key="22">
    <source>
        <dbReference type="EMBL" id="XDJ58316.1"/>
    </source>
</evidence>
<keyword evidence="9" id="KW-0547">Nucleotide-binding</keyword>
<dbReference type="Gene3D" id="3.30.565.10">
    <property type="entry name" value="Histidine kinase-like ATPase, C-terminal domain"/>
    <property type="match status" value="1"/>
</dbReference>
<dbReference type="SUPFAM" id="SSF55874">
    <property type="entry name" value="ATPase domain of HSP90 chaperone/DNA topoisomerase II/histidine kinase"/>
    <property type="match status" value="1"/>
</dbReference>
<comment type="subcellular location">
    <subcellularLocation>
        <location evidence="2">Cell inner membrane</location>
        <topology evidence="2">Multi-pass membrane protein</topology>
    </subcellularLocation>
</comment>
<dbReference type="InterPro" id="IPR003661">
    <property type="entry name" value="HisK_dim/P_dom"/>
</dbReference>
<dbReference type="EMBL" id="CP158265">
    <property type="protein sequence ID" value="XDJ76134.1"/>
    <property type="molecule type" value="Genomic_DNA"/>
</dbReference>
<evidence type="ECO:0000313" key="26">
    <source>
        <dbReference type="EMBL" id="XDJ70830.1"/>
    </source>
</evidence>
<proteinExistence type="predicted"/>
<dbReference type="SMART" id="SM00387">
    <property type="entry name" value="HATPase_c"/>
    <property type="match status" value="1"/>
</dbReference>
<dbReference type="EMBL" id="CP158270">
    <property type="protein sequence ID" value="XDJ90376.1"/>
    <property type="molecule type" value="Genomic_DNA"/>
</dbReference>
<evidence type="ECO:0000256" key="11">
    <source>
        <dbReference type="ARBA" id="ARBA00022840"/>
    </source>
</evidence>
<evidence type="ECO:0000313" key="31">
    <source>
        <dbReference type="EMBL" id="XDJ90376.1"/>
    </source>
</evidence>
<dbReference type="GO" id="GO:0005524">
    <property type="term" value="F:ATP binding"/>
    <property type="evidence" value="ECO:0007669"/>
    <property type="project" value="UniProtKB-KW"/>
</dbReference>
<dbReference type="GeneID" id="93068621"/>
<evidence type="ECO:0000256" key="8">
    <source>
        <dbReference type="ARBA" id="ARBA00022692"/>
    </source>
</evidence>
<dbReference type="EMBL" id="CP158259">
    <property type="protein sequence ID" value="XDJ60950.1"/>
    <property type="molecule type" value="Genomic_DNA"/>
</dbReference>
<evidence type="ECO:0000256" key="12">
    <source>
        <dbReference type="ARBA" id="ARBA00022989"/>
    </source>
</evidence>
<keyword evidence="11 25" id="KW-0067">ATP-binding</keyword>
<feature type="transmembrane region" description="Helical" evidence="17">
    <location>
        <begin position="326"/>
        <end position="349"/>
    </location>
</feature>
<evidence type="ECO:0000256" key="9">
    <source>
        <dbReference type="ARBA" id="ARBA00022741"/>
    </source>
</evidence>
<dbReference type="InterPro" id="IPR017055">
    <property type="entry name" value="Sig_transdc_His_kinase_DctB"/>
</dbReference>
<dbReference type="GO" id="GO:0000155">
    <property type="term" value="F:phosphorelay sensor kinase activity"/>
    <property type="evidence" value="ECO:0007669"/>
    <property type="project" value="InterPro"/>
</dbReference>
<evidence type="ECO:0000256" key="2">
    <source>
        <dbReference type="ARBA" id="ARBA00004429"/>
    </source>
</evidence>
<evidence type="ECO:0000313" key="28">
    <source>
        <dbReference type="EMBL" id="XDJ76134.1"/>
    </source>
</evidence>
<keyword evidence="4" id="KW-1003">Cell membrane</keyword>
<dbReference type="SMART" id="SM00388">
    <property type="entry name" value="HisKA"/>
    <property type="match status" value="1"/>
</dbReference>
<dbReference type="InterPro" id="IPR036890">
    <property type="entry name" value="HATPase_C_sf"/>
</dbReference>
<dbReference type="InterPro" id="IPR004358">
    <property type="entry name" value="Sig_transdc_His_kin-like_C"/>
</dbReference>
<sequence length="632" mass="69448">MSEIPLIFLMRLPDPSASSRTARRRALAWAARWLLAAAGAALLAGALWGAGHWARERALRDIEAQARASAQLSLTALNHKLDKYCAIPRVLAQDTALAGVLESPEPRALEDLSRRLEVLGRDLGPAIVYVLDVTGWTVAASNWRAPDSFVGHDYRFRPYFTEAMAGRDAAHFALGVVSHEAGLYLSRRIDGAHGPLGVVVLKIGFRDLESAWARSGMPQFVTDSRQVVLLGYPDDWHYRVAQPMSPEEDDRVRASLQFGAAPMDLLPLSSMLVDEDWSSAPLWRLTRAAAGLEKGTRVLHIEQPVARMDGWRLHLLSPVSAALTQAVLAAQALTLLMLAVLFMAGWWAAQRRRRARALLAARDALEAEVRTRTDELRHANERLRDEIEERRRAEACLHEMQDELVQANKLSLLGQVVAGVAHEINQPVGAIRAYADNAGEFLRRGRPDRAHENLSTIARLTERIGSITQELRAFSRKRAACVEAVDLDAALDGALMLVGPRLGRQGVHLEDRRTGPSPRVRADAMRLEQVFVNLLHNALEALADTGQPRICLSVERGGGRVRVRIEDNGPGIAPEVREHLFTPFFTTRPQGVGLGLVISRDILVEFGGSLGALDVSLGAAFEVVLEPMEEAA</sequence>
<dbReference type="KEGG" id="cgin:ABRZ00_13765"/>
<dbReference type="InterPro" id="IPR003594">
    <property type="entry name" value="HATPase_dom"/>
</dbReference>
<keyword evidence="5" id="KW-0997">Cell inner membrane</keyword>
<keyword evidence="16" id="KW-0175">Coiled coil</keyword>
<evidence type="ECO:0000313" key="33">
    <source>
        <dbReference type="EMBL" id="XDJ97309.1"/>
    </source>
</evidence>
<evidence type="ECO:0000313" key="21">
    <source>
        <dbReference type="EMBL" id="XDJ55576.1"/>
    </source>
</evidence>
<evidence type="ECO:0000256" key="3">
    <source>
        <dbReference type="ARBA" id="ARBA00012438"/>
    </source>
</evidence>
<evidence type="ECO:0000256" key="7">
    <source>
        <dbReference type="ARBA" id="ARBA00022679"/>
    </source>
</evidence>
<evidence type="ECO:0000256" key="16">
    <source>
        <dbReference type="SAM" id="Coils"/>
    </source>
</evidence>
<dbReference type="GO" id="GO:0005886">
    <property type="term" value="C:plasma membrane"/>
    <property type="evidence" value="ECO:0007669"/>
    <property type="project" value="UniProtKB-SubCell"/>
</dbReference>
<evidence type="ECO:0000256" key="5">
    <source>
        <dbReference type="ARBA" id="ARBA00022519"/>
    </source>
</evidence>
<evidence type="ECO:0000313" key="23">
    <source>
        <dbReference type="EMBL" id="XDJ60950.1"/>
    </source>
</evidence>
<dbReference type="EMBL" id="CP158260">
    <property type="protein sequence ID" value="XDJ64435.1"/>
    <property type="molecule type" value="Genomic_DNA"/>
</dbReference>
<feature type="domain" description="Histidine kinase" evidence="18">
    <location>
        <begin position="419"/>
        <end position="629"/>
    </location>
</feature>
<dbReference type="EMBL" id="CP158264">
    <property type="protein sequence ID" value="XDJ75606.1"/>
    <property type="molecule type" value="Genomic_DNA"/>
</dbReference>
<dbReference type="EMBL" id="CP158258">
    <property type="protein sequence ID" value="XDJ58316.1"/>
    <property type="molecule type" value="Genomic_DNA"/>
</dbReference>